<evidence type="ECO:0000313" key="5">
    <source>
        <dbReference type="Proteomes" id="UP000184774"/>
    </source>
</evidence>
<dbReference type="InterPro" id="IPR000014">
    <property type="entry name" value="PAS"/>
</dbReference>
<dbReference type="PANTHER" id="PTHR33121">
    <property type="entry name" value="CYCLIC DI-GMP PHOSPHODIESTERASE PDEF"/>
    <property type="match status" value="1"/>
</dbReference>
<dbReference type="RefSeq" id="WP_074371146.1">
    <property type="nucleotide sequence ID" value="NZ_AP024908.1"/>
</dbReference>
<dbReference type="Gene3D" id="3.20.20.450">
    <property type="entry name" value="EAL domain"/>
    <property type="match status" value="1"/>
</dbReference>
<name>A0A1N6LZG1_9VIBR</name>
<dbReference type="Gene3D" id="3.30.450.20">
    <property type="entry name" value="PAS domain"/>
    <property type="match status" value="1"/>
</dbReference>
<reference evidence="4 5" key="1">
    <citation type="submission" date="2016-12" db="EMBL/GenBank/DDBJ databases">
        <authorList>
            <person name="Song W.-J."/>
            <person name="Kurnit D.M."/>
        </authorList>
    </citation>
    <scope>NUCLEOTIDE SEQUENCE [LARGE SCALE GENOMIC DNA]</scope>
    <source>
        <strain evidence="4 5">CECT 9026</strain>
    </source>
</reference>
<dbReference type="PROSITE" id="PS50112">
    <property type="entry name" value="PAS"/>
    <property type="match status" value="1"/>
</dbReference>
<accession>A0A1N6LZG1</accession>
<dbReference type="OrthoDB" id="9805474at2"/>
<evidence type="ECO:0000259" key="3">
    <source>
        <dbReference type="PROSITE" id="PS50883"/>
    </source>
</evidence>
<dbReference type="InterPro" id="IPR029787">
    <property type="entry name" value="Nucleotide_cyclase"/>
</dbReference>
<dbReference type="Pfam" id="PF08447">
    <property type="entry name" value="PAS_3"/>
    <property type="match status" value="1"/>
</dbReference>
<feature type="domain" description="PAC" evidence="2">
    <location>
        <begin position="87"/>
        <end position="143"/>
    </location>
</feature>
<dbReference type="InterPro" id="IPR035919">
    <property type="entry name" value="EAL_sf"/>
</dbReference>
<protein>
    <submittedName>
        <fullName evidence="4">Phytochrome-like protein cph2</fullName>
    </submittedName>
</protein>
<dbReference type="InterPro" id="IPR001633">
    <property type="entry name" value="EAL_dom"/>
</dbReference>
<dbReference type="GO" id="GO:0071111">
    <property type="term" value="F:cyclic-guanylate-specific phosphodiesterase activity"/>
    <property type="evidence" value="ECO:0007669"/>
    <property type="project" value="InterPro"/>
</dbReference>
<organism evidence="4 5">
    <name type="scientific">Vibrio spartinae</name>
    <dbReference type="NCBI Taxonomy" id="1918945"/>
    <lineage>
        <taxon>Bacteria</taxon>
        <taxon>Pseudomonadati</taxon>
        <taxon>Pseudomonadota</taxon>
        <taxon>Gammaproteobacteria</taxon>
        <taxon>Vibrionales</taxon>
        <taxon>Vibrionaceae</taxon>
        <taxon>Vibrio</taxon>
    </lineage>
</organism>
<sequence>MQKDLGEAVLQVQPPNNEYKTRLIHIFDVFNEGIFHLDTKGLLTFYNPDFYVQFGIHSPTIHISAWYALVHPDDQVLLIDRVNEHIDTLEQRILNQYRVKKTDGDYLWIEGCAVSLTEKSETYVVGSHRDISDKKRMETYLKEAAFYDDSSALFNLRKLLLDLDLLVQSPDNNFSVIYIRIHELQSYLIEYGTDLLKNVITNVKSAAKVFPPEHATLYRVSLDTYAILFRNSVSHTSLRMMCAQFVLRYQTCMAQQNTLFANGMSLGIYPDCDQLESEEILSIAFRTCAFASEQSQSQIELYEGYTRQKVDRYFYIESGLKSALRNKSLSVKYQPIIETTTGKVSSFEALVRWHSKDYGNIYPDEFIPVAENKGLIVELGYQVFEKACQFINHYNVTNQASARVNVNVSVLQLLNSNFPDEMLRITSESGLNPASIILELTETVILDEHKYALQQINRLSSLGFLLSLDDFGAGFSSIHSFFDLPFDQIKIDRYFSMKTMKNGNSCQFLEFLIELCRKEQISVVIEGIENNEMLHQFYAMGASHLQGYWFAKPLSIAAAMNYNPSDVMEMPVSSNCGRCQPLPSISQSTE</sequence>
<dbReference type="SUPFAM" id="SSF55785">
    <property type="entry name" value="PYP-like sensor domain (PAS domain)"/>
    <property type="match status" value="1"/>
</dbReference>
<dbReference type="SUPFAM" id="SSF55073">
    <property type="entry name" value="Nucleotide cyclase"/>
    <property type="match status" value="1"/>
</dbReference>
<dbReference type="SUPFAM" id="SSF141868">
    <property type="entry name" value="EAL domain-like"/>
    <property type="match status" value="1"/>
</dbReference>
<dbReference type="AlphaFoldDB" id="A0A1N6LZG1"/>
<dbReference type="Gene3D" id="3.30.70.270">
    <property type="match status" value="1"/>
</dbReference>
<dbReference type="NCBIfam" id="TIGR00229">
    <property type="entry name" value="sensory_box"/>
    <property type="match status" value="1"/>
</dbReference>
<evidence type="ECO:0000259" key="1">
    <source>
        <dbReference type="PROSITE" id="PS50112"/>
    </source>
</evidence>
<dbReference type="InterPro" id="IPR035965">
    <property type="entry name" value="PAS-like_dom_sf"/>
</dbReference>
<proteinExistence type="predicted"/>
<feature type="domain" description="PAS" evidence="1">
    <location>
        <begin position="19"/>
        <end position="89"/>
    </location>
</feature>
<dbReference type="InterPro" id="IPR013655">
    <property type="entry name" value="PAS_fold_3"/>
</dbReference>
<feature type="domain" description="EAL" evidence="3">
    <location>
        <begin position="313"/>
        <end position="567"/>
    </location>
</feature>
<dbReference type="EMBL" id="FSSB01000001">
    <property type="protein sequence ID" value="SIO92507.1"/>
    <property type="molecule type" value="Genomic_DNA"/>
</dbReference>
<evidence type="ECO:0000313" key="4">
    <source>
        <dbReference type="EMBL" id="SIO92507.1"/>
    </source>
</evidence>
<dbReference type="PROSITE" id="PS50883">
    <property type="entry name" value="EAL"/>
    <property type="match status" value="1"/>
</dbReference>
<dbReference type="CDD" id="cd01948">
    <property type="entry name" value="EAL"/>
    <property type="match status" value="1"/>
</dbReference>
<evidence type="ECO:0000259" key="2">
    <source>
        <dbReference type="PROSITE" id="PS50113"/>
    </source>
</evidence>
<dbReference type="PROSITE" id="PS50113">
    <property type="entry name" value="PAC"/>
    <property type="match status" value="1"/>
</dbReference>
<dbReference type="InterPro" id="IPR043128">
    <property type="entry name" value="Rev_trsase/Diguanyl_cyclase"/>
</dbReference>
<dbReference type="PANTHER" id="PTHR33121:SF79">
    <property type="entry name" value="CYCLIC DI-GMP PHOSPHODIESTERASE PDED-RELATED"/>
    <property type="match status" value="1"/>
</dbReference>
<dbReference type="SMART" id="SM00052">
    <property type="entry name" value="EAL"/>
    <property type="match status" value="1"/>
</dbReference>
<dbReference type="Pfam" id="PF00563">
    <property type="entry name" value="EAL"/>
    <property type="match status" value="1"/>
</dbReference>
<dbReference type="CDD" id="cd00130">
    <property type="entry name" value="PAS"/>
    <property type="match status" value="1"/>
</dbReference>
<gene>
    <name evidence="4" type="primary">cph2_2</name>
    <name evidence="4" type="ORF">VSP9026_00119</name>
</gene>
<dbReference type="InterPro" id="IPR000700">
    <property type="entry name" value="PAS-assoc_C"/>
</dbReference>
<dbReference type="InterPro" id="IPR050706">
    <property type="entry name" value="Cyclic-di-GMP_PDE-like"/>
</dbReference>
<dbReference type="Proteomes" id="UP000184774">
    <property type="component" value="Unassembled WGS sequence"/>
</dbReference>